<reference evidence="4 5" key="1">
    <citation type="submission" date="2022-09" db="EMBL/GenBank/DDBJ databases">
        <authorList>
            <person name="Palmer J.M."/>
        </authorList>
    </citation>
    <scope>NUCLEOTIDE SEQUENCE [LARGE SCALE GENOMIC DNA]</scope>
    <source>
        <strain evidence="4 5">DSM 7382</strain>
    </source>
</reference>
<feature type="region of interest" description="Disordered" evidence="3">
    <location>
        <begin position="1"/>
        <end position="185"/>
    </location>
</feature>
<accession>A0AAW0FFD9</accession>
<name>A0AAW0FFD9_9APHY</name>
<evidence type="ECO:0000313" key="5">
    <source>
        <dbReference type="Proteomes" id="UP001385951"/>
    </source>
</evidence>
<organism evidence="4 5">
    <name type="scientific">Cerrena zonata</name>
    <dbReference type="NCBI Taxonomy" id="2478898"/>
    <lineage>
        <taxon>Eukaryota</taxon>
        <taxon>Fungi</taxon>
        <taxon>Dikarya</taxon>
        <taxon>Basidiomycota</taxon>
        <taxon>Agaricomycotina</taxon>
        <taxon>Agaricomycetes</taxon>
        <taxon>Polyporales</taxon>
        <taxon>Cerrenaceae</taxon>
        <taxon>Cerrena</taxon>
    </lineage>
</organism>
<feature type="compositionally biased region" description="Basic and acidic residues" evidence="3">
    <location>
        <begin position="117"/>
        <end position="159"/>
    </location>
</feature>
<comment type="caution">
    <text evidence="4">The sequence shown here is derived from an EMBL/GenBank/DDBJ whole genome shotgun (WGS) entry which is preliminary data.</text>
</comment>
<evidence type="ECO:0000256" key="3">
    <source>
        <dbReference type="SAM" id="MobiDB-lite"/>
    </source>
</evidence>
<dbReference type="Pfam" id="PF08524">
    <property type="entry name" value="rRNA_processing"/>
    <property type="match status" value="1"/>
</dbReference>
<dbReference type="GO" id="GO:0005634">
    <property type="term" value="C:nucleus"/>
    <property type="evidence" value="ECO:0007669"/>
    <property type="project" value="TreeGrafter"/>
</dbReference>
<feature type="compositionally biased region" description="Basic residues" evidence="3">
    <location>
        <begin position="31"/>
        <end position="42"/>
    </location>
</feature>
<gene>
    <name evidence="4" type="ORF">QCA50_019212</name>
</gene>
<dbReference type="PANTHER" id="PTHR15657:SF1">
    <property type="entry name" value="THYROID TRANSCRIPTION FACTOR 1-ASSOCIATED PROTEIN 26"/>
    <property type="match status" value="1"/>
</dbReference>
<dbReference type="Proteomes" id="UP001385951">
    <property type="component" value="Unassembled WGS sequence"/>
</dbReference>
<dbReference type="PANTHER" id="PTHR15657">
    <property type="entry name" value="THYROID TRANSCRIPTION FACTOR 1-ASSOCIATED PROTEIN 26"/>
    <property type="match status" value="1"/>
</dbReference>
<evidence type="ECO:0000313" key="4">
    <source>
        <dbReference type="EMBL" id="KAK7677780.1"/>
    </source>
</evidence>
<evidence type="ECO:0000256" key="1">
    <source>
        <dbReference type="ARBA" id="ARBA00006800"/>
    </source>
</evidence>
<feature type="compositionally biased region" description="Acidic residues" evidence="3">
    <location>
        <begin position="68"/>
        <end position="82"/>
    </location>
</feature>
<keyword evidence="5" id="KW-1185">Reference proteome</keyword>
<feature type="compositionally biased region" description="Basic and acidic residues" evidence="3">
    <location>
        <begin position="16"/>
        <end position="30"/>
    </location>
</feature>
<comment type="similarity">
    <text evidence="1">Belongs to the FYV7 family.</text>
</comment>
<dbReference type="AlphaFoldDB" id="A0AAW0FFD9"/>
<protein>
    <recommendedName>
        <fullName evidence="2">rRNA-processing protein FYV7</fullName>
    </recommendedName>
</protein>
<evidence type="ECO:0000256" key="2">
    <source>
        <dbReference type="ARBA" id="ARBA00018780"/>
    </source>
</evidence>
<dbReference type="InterPro" id="IPR013730">
    <property type="entry name" value="Fyv7/TAP26"/>
</dbReference>
<proteinExistence type="inferred from homology"/>
<sequence length="185" mass="21476">MAGPQGRSKPFRGKKPIKDLREFKSREIKKSLVHRARLRKNYFKLLEKEGESTPNDLVEGDEKRAGEEDSGDDDESGSEGEDGTSQPGNRVKRNAPLPPQRAPPPERRQKKPTNFAERSKLAKQKKEERRLKKIEEVRARRQILEKQTRDREKRKESLSKRTRSGQPLMGPRINNLLDKIKEDMK</sequence>
<dbReference type="EMBL" id="JASBNA010000082">
    <property type="protein sequence ID" value="KAK7677780.1"/>
    <property type="molecule type" value="Genomic_DNA"/>
</dbReference>